<evidence type="ECO:0000313" key="4">
    <source>
        <dbReference type="Proteomes" id="UP000538147"/>
    </source>
</evidence>
<protein>
    <submittedName>
        <fullName evidence="3">Membrane-bound acyltransferase YfiQ involved in biofilm formation</fullName>
    </submittedName>
</protein>
<dbReference type="PANTHER" id="PTHR36927:SF3">
    <property type="entry name" value="GLUCANS BIOSYNTHESIS PROTEIN C"/>
    <property type="match status" value="1"/>
</dbReference>
<keyword evidence="1" id="KW-0472">Membrane</keyword>
<dbReference type="EMBL" id="JACIIV010000015">
    <property type="protein sequence ID" value="MBB6228132.1"/>
    <property type="molecule type" value="Genomic_DNA"/>
</dbReference>
<keyword evidence="1" id="KW-0812">Transmembrane</keyword>
<keyword evidence="4" id="KW-1185">Reference proteome</keyword>
<feature type="transmembrane region" description="Helical" evidence="1">
    <location>
        <begin position="199"/>
        <end position="219"/>
    </location>
</feature>
<feature type="domain" description="Acyltransferase 3" evidence="2">
    <location>
        <begin position="46"/>
        <end position="219"/>
    </location>
</feature>
<feature type="transmembrane region" description="Helical" evidence="1">
    <location>
        <begin position="71"/>
        <end position="90"/>
    </location>
</feature>
<evidence type="ECO:0000256" key="1">
    <source>
        <dbReference type="SAM" id="Phobius"/>
    </source>
</evidence>
<dbReference type="AlphaFoldDB" id="A0A841LG19"/>
<keyword evidence="1" id="KW-1133">Transmembrane helix</keyword>
<feature type="transmembrane region" description="Helical" evidence="1">
    <location>
        <begin position="169"/>
        <end position="192"/>
    </location>
</feature>
<sequence>MLCFLLAGLRGLAAEGPVARLRPVADGLTRWICRQPGWLGGVVLSLASFIFALAMLALQGPLGIDLSPFGAMFRLTNVLQFLPFFLIGAAMCRHRPLLDWMTRPDVATPFLAMGSALLFATVSLDITPVADPRLQRVLVAAFACLAGVFWLRLLLGFSSRHLAGPNRLFGYFSAASYTIYLVHLPIALWMGALLIGSGLSAGTAFSVNLLVTLGLSVALHEGVRRSSLLTYLLNGKRPKTVAAVA</sequence>
<feature type="transmembrane region" description="Helical" evidence="1">
    <location>
        <begin position="137"/>
        <end position="157"/>
    </location>
</feature>
<dbReference type="InterPro" id="IPR050623">
    <property type="entry name" value="Glucan_succinyl_AcylTrfase"/>
</dbReference>
<dbReference type="GO" id="GO:0016747">
    <property type="term" value="F:acyltransferase activity, transferring groups other than amino-acyl groups"/>
    <property type="evidence" value="ECO:0007669"/>
    <property type="project" value="InterPro"/>
</dbReference>
<comment type="caution">
    <text evidence="3">The sequence shown here is derived from an EMBL/GenBank/DDBJ whole genome shotgun (WGS) entry which is preliminary data.</text>
</comment>
<evidence type="ECO:0000259" key="2">
    <source>
        <dbReference type="Pfam" id="PF01757"/>
    </source>
</evidence>
<organism evidence="3 4">
    <name type="scientific">Polymorphobacter multimanifer</name>
    <dbReference type="NCBI Taxonomy" id="1070431"/>
    <lineage>
        <taxon>Bacteria</taxon>
        <taxon>Pseudomonadati</taxon>
        <taxon>Pseudomonadota</taxon>
        <taxon>Alphaproteobacteria</taxon>
        <taxon>Sphingomonadales</taxon>
        <taxon>Sphingosinicellaceae</taxon>
        <taxon>Polymorphobacter</taxon>
    </lineage>
</organism>
<keyword evidence="3" id="KW-0808">Transferase</keyword>
<dbReference type="PANTHER" id="PTHR36927">
    <property type="entry name" value="BLR4337 PROTEIN"/>
    <property type="match status" value="1"/>
</dbReference>
<feature type="transmembrane region" description="Helical" evidence="1">
    <location>
        <begin position="110"/>
        <end position="130"/>
    </location>
</feature>
<name>A0A841LG19_9SPHN</name>
<gene>
    <name evidence="3" type="ORF">FHS79_002317</name>
</gene>
<keyword evidence="3" id="KW-0012">Acyltransferase</keyword>
<proteinExistence type="predicted"/>
<evidence type="ECO:0000313" key="3">
    <source>
        <dbReference type="EMBL" id="MBB6228132.1"/>
    </source>
</evidence>
<feature type="transmembrane region" description="Helical" evidence="1">
    <location>
        <begin position="37"/>
        <end position="59"/>
    </location>
</feature>
<dbReference type="InterPro" id="IPR002656">
    <property type="entry name" value="Acyl_transf_3_dom"/>
</dbReference>
<accession>A0A841LG19</accession>
<dbReference type="Pfam" id="PF01757">
    <property type="entry name" value="Acyl_transf_3"/>
    <property type="match status" value="1"/>
</dbReference>
<dbReference type="Proteomes" id="UP000538147">
    <property type="component" value="Unassembled WGS sequence"/>
</dbReference>
<dbReference type="RefSeq" id="WP_184199881.1">
    <property type="nucleotide sequence ID" value="NZ_BMOX01000006.1"/>
</dbReference>
<reference evidence="3 4" key="1">
    <citation type="submission" date="2020-08" db="EMBL/GenBank/DDBJ databases">
        <title>Genomic Encyclopedia of Type Strains, Phase IV (KMG-IV): sequencing the most valuable type-strain genomes for metagenomic binning, comparative biology and taxonomic classification.</title>
        <authorList>
            <person name="Goeker M."/>
        </authorList>
    </citation>
    <scope>NUCLEOTIDE SEQUENCE [LARGE SCALE GENOMIC DNA]</scope>
    <source>
        <strain evidence="3 4">DSM 102189</strain>
    </source>
</reference>